<name>A0A9C7EY47_9VIRU</name>
<evidence type="ECO:0000313" key="1">
    <source>
        <dbReference type="EMBL" id="BDT61955.1"/>
    </source>
</evidence>
<protein>
    <submittedName>
        <fullName evidence="1">Uncharacterized protein</fullName>
    </submittedName>
</protein>
<proteinExistence type="predicted"/>
<dbReference type="EMBL" id="LC738870">
    <property type="protein sequence ID" value="BDT61955.1"/>
    <property type="molecule type" value="Genomic_DNA"/>
</dbReference>
<reference evidence="1" key="1">
    <citation type="submission" date="2022-10" db="EMBL/GenBank/DDBJ databases">
        <title>Genome sequences of endogenous nimaviruses in decapod crustaceans.</title>
        <authorList>
            <person name="Kawato S."/>
            <person name="Nozaki R."/>
            <person name="Kondo H."/>
            <person name="Hirono I."/>
        </authorList>
    </citation>
    <scope>NUCLEOTIDE SEQUENCE</scope>
    <source>
        <strain evidence="1">Mikawa2016</strain>
    </source>
</reference>
<organism evidence="1">
    <name type="scientific">Penaeus monodon majanivirus A</name>
    <dbReference type="NCBI Taxonomy" id="2984271"/>
    <lineage>
        <taxon>Viruses</taxon>
        <taxon>Viruses incertae sedis</taxon>
        <taxon>Naldaviricetes</taxon>
        <taxon>Nimaviridae</taxon>
    </lineage>
</organism>
<accession>A0A9C7EY47</accession>
<sequence>MNRAIDFKCYTNLLNGVDSSVAENVEKAIEWINTRLYRNGKVYIFPDEAKDWKDEEVTKIAFDKDRVDRVYYFMGFMFDPTTFHIAFRTHYKSRLLYVEFVTLNLDCHDETMLILTYNAQRFVDTAVRSLHKDRDTVLQHMLDDRVNVCRSWRNISPLKQLCSRTITDQKIDFLSENIPKCIKDTLIKDEEISKIESKRARLIEEVYGNIRHCWLPGNYRVTHFAENHMWDDDNSDDEPGEYRYHEHDRRTIDTFKREILEILDII</sequence>